<name>A0A6H1WUE9_9BACT</name>
<evidence type="ECO:0000313" key="1">
    <source>
        <dbReference type="EMBL" id="QJA06845.1"/>
    </source>
</evidence>
<dbReference type="Proteomes" id="UP000501253">
    <property type="component" value="Chromosome"/>
</dbReference>
<dbReference type="EMBL" id="CP042909">
    <property type="protein sequence ID" value="QJA06845.1"/>
    <property type="molecule type" value="Genomic_DNA"/>
</dbReference>
<keyword evidence="2" id="KW-1185">Reference proteome</keyword>
<reference evidence="1 2" key="1">
    <citation type="submission" date="2019-08" db="EMBL/GenBank/DDBJ databases">
        <title>Complete genome sequence of Thermosulfurimonas marina SU872T, an anaerobic thermophilic chemolithoautotrophic bacterium isolated from a shallow marine hydrothermal vent.</title>
        <authorList>
            <person name="Allioux M."/>
            <person name="Jebbar M."/>
            <person name="Slobodkina G."/>
            <person name="Slobodkin A."/>
            <person name="Moalic Y."/>
            <person name="Frolova A."/>
            <person name="Shao Z."/>
            <person name="Alain K."/>
        </authorList>
    </citation>
    <scope>NUCLEOTIDE SEQUENCE [LARGE SCALE GENOMIC DNA]</scope>
    <source>
        <strain evidence="1 2">SU872</strain>
    </source>
</reference>
<gene>
    <name evidence="1" type="ORF">FVE67_08615</name>
</gene>
<organism evidence="1 2">
    <name type="scientific">Thermosulfurimonas marina</name>
    <dbReference type="NCBI Taxonomy" id="2047767"/>
    <lineage>
        <taxon>Bacteria</taxon>
        <taxon>Pseudomonadati</taxon>
        <taxon>Thermodesulfobacteriota</taxon>
        <taxon>Thermodesulfobacteria</taxon>
        <taxon>Thermodesulfobacteriales</taxon>
        <taxon>Thermodesulfobacteriaceae</taxon>
        <taxon>Thermosulfurimonas</taxon>
    </lineage>
</organism>
<sequence>MVRDKLIRVQILPLIGDQHTIAHILRMTLKESDFLFTYRFPHRVRDERVRPEGIFDFFEPNEGERRLKVMKHIAGVVLESWRVWTSEAENNLAQGRPPERVVYDIALEYPDPDGSHRQTALEVFEALIMWHEAFRDTRGMGRLIRSGFVQRADLFVLAVRQDRGSYLSLPRDEWERVLAFLEETTREALFGSRRQ</sequence>
<dbReference type="KEGG" id="tmai:FVE67_08615"/>
<proteinExistence type="predicted"/>
<dbReference type="AlphaFoldDB" id="A0A6H1WUE9"/>
<evidence type="ECO:0000313" key="2">
    <source>
        <dbReference type="Proteomes" id="UP000501253"/>
    </source>
</evidence>
<protein>
    <submittedName>
        <fullName evidence="1">Uncharacterized protein</fullName>
    </submittedName>
</protein>
<dbReference type="RefSeq" id="WP_168720194.1">
    <property type="nucleotide sequence ID" value="NZ_CP042909.1"/>
</dbReference>
<accession>A0A6H1WUE9</accession>